<gene>
    <name evidence="5 7" type="primary">eutC</name>
    <name evidence="7" type="ORF">MON41_20440</name>
</gene>
<reference evidence="7 8" key="1">
    <citation type="submission" date="2022-03" db="EMBL/GenBank/DDBJ databases">
        <title>Complete genome analysis of Roseomonas KG 17.1 : a prolific producer of plant growth promoters.</title>
        <authorList>
            <person name="Saadouli I."/>
            <person name="Najjari A."/>
            <person name="Mosbah A."/>
            <person name="Ouzari H.I."/>
        </authorList>
    </citation>
    <scope>NUCLEOTIDE SEQUENCE [LARGE SCALE GENOMIC DNA]</scope>
    <source>
        <strain evidence="7 8">KG17-1</strain>
    </source>
</reference>
<dbReference type="HAMAP" id="MF_00601">
    <property type="entry name" value="EutC"/>
    <property type="match status" value="1"/>
</dbReference>
<comment type="similarity">
    <text evidence="5">Belongs to the EutC family.</text>
</comment>
<dbReference type="NCBIfam" id="NF003971">
    <property type="entry name" value="PRK05465.1"/>
    <property type="match status" value="1"/>
</dbReference>
<dbReference type="RefSeq" id="WP_120008835.1">
    <property type="nucleotide sequence ID" value="NZ_JALBUU010000079.1"/>
</dbReference>
<keyword evidence="3 5" id="KW-0170">Cobalt</keyword>
<comment type="caution">
    <text evidence="7">The sequence shown here is derived from an EMBL/GenBank/DDBJ whole genome shotgun (WGS) entry which is preliminary data.</text>
</comment>
<evidence type="ECO:0000256" key="1">
    <source>
        <dbReference type="ARBA" id="ARBA00022628"/>
    </source>
</evidence>
<accession>A0ABS9WAX5</accession>
<feature type="binding site" evidence="5">
    <location>
        <position position="206"/>
    </location>
    <ligand>
        <name>adenosylcob(III)alamin</name>
        <dbReference type="ChEBI" id="CHEBI:18408"/>
    </ligand>
</feature>
<dbReference type="PANTHER" id="PTHR39330:SF1">
    <property type="entry name" value="ETHANOLAMINE AMMONIA-LYASE SMALL SUBUNIT"/>
    <property type="match status" value="1"/>
</dbReference>
<keyword evidence="4 5" id="KW-1283">Bacterial microcompartment</keyword>
<dbReference type="Pfam" id="PF05985">
    <property type="entry name" value="EutC"/>
    <property type="match status" value="1"/>
</dbReference>
<dbReference type="Proteomes" id="UP001201985">
    <property type="component" value="Unassembled WGS sequence"/>
</dbReference>
<comment type="pathway">
    <text evidence="5">Amine and polyamine degradation; ethanolamine degradation.</text>
</comment>
<dbReference type="Gene3D" id="1.10.30.40">
    <property type="entry name" value="Ethanolamine ammonia-lyase light chain (EutC), N-terminal domain"/>
    <property type="match status" value="1"/>
</dbReference>
<dbReference type="PIRSF" id="PIRSF018982">
    <property type="entry name" value="EutC"/>
    <property type="match status" value="1"/>
</dbReference>
<dbReference type="PANTHER" id="PTHR39330">
    <property type="entry name" value="ETHANOLAMINE AMMONIA-LYASE LIGHT CHAIN"/>
    <property type="match status" value="1"/>
</dbReference>
<evidence type="ECO:0000256" key="3">
    <source>
        <dbReference type="ARBA" id="ARBA00023285"/>
    </source>
</evidence>
<dbReference type="InterPro" id="IPR042251">
    <property type="entry name" value="EutC_C"/>
</dbReference>
<keyword evidence="2 5" id="KW-0456">Lyase</keyword>
<comment type="subunit">
    <text evidence="5">The basic unit is a heterodimer which dimerizes to form tetramers. The heterotetramers trimerize; 6 large subunits form a core ring with 6 small subunits projecting outwards.</text>
</comment>
<organism evidence="7 8">
    <name type="scientific">Teichococcus vastitatis</name>
    <dbReference type="NCBI Taxonomy" id="2307076"/>
    <lineage>
        <taxon>Bacteria</taxon>
        <taxon>Pseudomonadati</taxon>
        <taxon>Pseudomonadota</taxon>
        <taxon>Alphaproteobacteria</taxon>
        <taxon>Acetobacterales</taxon>
        <taxon>Roseomonadaceae</taxon>
        <taxon>Roseomonas</taxon>
    </lineage>
</organism>
<comment type="cofactor">
    <cofactor evidence="5">
        <name>adenosylcob(III)alamin</name>
        <dbReference type="ChEBI" id="CHEBI:18408"/>
    </cofactor>
    <text evidence="5">Binds between the large and small subunits.</text>
</comment>
<evidence type="ECO:0000313" key="7">
    <source>
        <dbReference type="EMBL" id="MCI0756040.1"/>
    </source>
</evidence>
<dbReference type="InterPro" id="IPR009246">
    <property type="entry name" value="EutC"/>
</dbReference>
<evidence type="ECO:0000256" key="4">
    <source>
        <dbReference type="ARBA" id="ARBA00024446"/>
    </source>
</evidence>
<evidence type="ECO:0000256" key="2">
    <source>
        <dbReference type="ARBA" id="ARBA00023239"/>
    </source>
</evidence>
<comment type="catalytic activity">
    <reaction evidence="5">
        <text>ethanolamine = acetaldehyde + NH4(+)</text>
        <dbReference type="Rhea" id="RHEA:15313"/>
        <dbReference type="ChEBI" id="CHEBI:15343"/>
        <dbReference type="ChEBI" id="CHEBI:28938"/>
        <dbReference type="ChEBI" id="CHEBI:57603"/>
        <dbReference type="EC" id="4.3.1.7"/>
    </reaction>
</comment>
<sequence length="274" mass="29030">MPRDAAPPMTSPADDPWAALRRFTPARIGLGRAGDAPPLGAVLDFQLAHARARDAVHAALDRVPLQAALGGLPWLAVRSQAPDRGTYLRRPDLGRRLDPECLPLLPKGEWDAVFVLADGLSATAVQQHAAAVLRATLQRLPGWRVAPVVIATQARVALGDEIGEALGASLCAMLIGERPGLSVADSLGVYLTYAPQRGRRDSERNCISNIHRSGGLAPESAADKLAWLMTEALRLRLTGVELKDEQPPHLEHGAPGVGSRPVLGSGGPSADRPF</sequence>
<keyword evidence="1 5" id="KW-0846">Cobalamin</keyword>
<dbReference type="Gene3D" id="3.40.50.11240">
    <property type="entry name" value="Ethanolamine ammonia-lyase light chain (EutC)"/>
    <property type="match status" value="1"/>
</dbReference>
<dbReference type="EMBL" id="JALBUU010000079">
    <property type="protein sequence ID" value="MCI0756040.1"/>
    <property type="molecule type" value="Genomic_DNA"/>
</dbReference>
<proteinExistence type="inferred from homology"/>
<evidence type="ECO:0000313" key="8">
    <source>
        <dbReference type="Proteomes" id="UP001201985"/>
    </source>
</evidence>
<feature type="binding site" evidence="5">
    <location>
        <position position="177"/>
    </location>
    <ligand>
        <name>adenosylcob(III)alamin</name>
        <dbReference type="ChEBI" id="CHEBI:18408"/>
    </ligand>
</feature>
<feature type="region of interest" description="Disordered" evidence="6">
    <location>
        <begin position="244"/>
        <end position="274"/>
    </location>
</feature>
<name>A0ABS9WAX5_9PROT</name>
<keyword evidence="8" id="KW-1185">Reference proteome</keyword>
<feature type="binding site" evidence="5">
    <location>
        <position position="156"/>
    </location>
    <ligand>
        <name>adenosylcob(III)alamin</name>
        <dbReference type="ChEBI" id="CHEBI:18408"/>
    </ligand>
</feature>
<evidence type="ECO:0000256" key="6">
    <source>
        <dbReference type="SAM" id="MobiDB-lite"/>
    </source>
</evidence>
<dbReference type="GO" id="GO:0008851">
    <property type="term" value="F:ethanolamine ammonia-lyase activity"/>
    <property type="evidence" value="ECO:0007669"/>
    <property type="project" value="UniProtKB-EC"/>
</dbReference>
<protein>
    <recommendedName>
        <fullName evidence="5">Ethanolamine ammonia-lyase small subunit</fullName>
        <shortName evidence="5">EAL small subunit</shortName>
        <ecNumber evidence="5">4.3.1.7</ecNumber>
    </recommendedName>
</protein>
<evidence type="ECO:0000256" key="5">
    <source>
        <dbReference type="HAMAP-Rule" id="MF_00601"/>
    </source>
</evidence>
<dbReference type="InterPro" id="IPR042255">
    <property type="entry name" value="EutC_N"/>
</dbReference>
<comment type="function">
    <text evidence="5">Catalyzes the deamination of various vicinal amino-alcohols to oxo compounds. Allows this organism to utilize ethanolamine as the sole source of nitrogen and carbon in the presence of external vitamin B12.</text>
</comment>
<dbReference type="EC" id="4.3.1.7" evidence="5"/>
<comment type="subcellular location">
    <subcellularLocation>
        <location evidence="5">Bacterial microcompartment</location>
    </subcellularLocation>
</comment>